<dbReference type="InterPro" id="IPR050833">
    <property type="entry name" value="Poly_Biosynth_Transport"/>
</dbReference>
<evidence type="ECO:0000313" key="8">
    <source>
        <dbReference type="EMBL" id="EAQ98615.1"/>
    </source>
</evidence>
<name>A4A6G8_9GAMM</name>
<feature type="transmembrane region" description="Helical" evidence="7">
    <location>
        <begin position="394"/>
        <end position="414"/>
    </location>
</feature>
<feature type="transmembrane region" description="Helical" evidence="7">
    <location>
        <begin position="57"/>
        <end position="76"/>
    </location>
</feature>
<feature type="transmembrane region" description="Helical" evidence="7">
    <location>
        <begin position="268"/>
        <end position="292"/>
    </location>
</feature>
<feature type="transmembrane region" description="Helical" evidence="7">
    <location>
        <begin position="298"/>
        <end position="322"/>
    </location>
</feature>
<feature type="transmembrane region" description="Helical" evidence="7">
    <location>
        <begin position="420"/>
        <end position="442"/>
    </location>
</feature>
<dbReference type="Pfam" id="PF13440">
    <property type="entry name" value="Polysacc_synt_3"/>
    <property type="match status" value="1"/>
</dbReference>
<dbReference type="HOGENOM" id="CLU_026911_2_1_6"/>
<keyword evidence="9" id="KW-1185">Reference proteome</keyword>
<keyword evidence="5 7" id="KW-1133">Transmembrane helix</keyword>
<dbReference type="Proteomes" id="UP000019205">
    <property type="component" value="Chromosome"/>
</dbReference>
<comment type="similarity">
    <text evidence="2">Belongs to the polysaccharide synthase family.</text>
</comment>
<dbReference type="eggNOG" id="COG2244">
    <property type="taxonomic scope" value="Bacteria"/>
</dbReference>
<feature type="transmembrane region" description="Helical" evidence="7">
    <location>
        <begin position="180"/>
        <end position="200"/>
    </location>
</feature>
<sequence length="461" mass="49602">MQLLCMIVMARFLSPADFGAYAIVMMFINFALIFGSAGVSQILIMKRDDSAQLATSLFYLNLVFGALAYLLLLLISPLIAELFDNAELVPLLNIAGLVFLVQAPLLVQRSIMERDLKFEALVKAETVTILIATCLGIGCAFMGFGVYSLLVFNLSAIGLLTAAIWLICDWRPVGMASLPVLRETMGLVLHFTGFTLLNFLTRHCDVFLIGKLMSSSALGLYSMAYRLTIYPVQAFSQIVHRVAYPTLSSLRDDPASARAFYLRSLQGITLLVFPALVGMACIAELIVPMVLGSQWIDMVVVVQILVWVGLLQVVTATVGTILPAMEKTRLMLNIGAVNTLVIVLAFALAVPYGVSGMATAYLLANLVMFFIQARVAWPLLGLSVGEGLKATSPALIGSLLMGGLVIGAGAAYRALDLHEIGGLALQILVGAVSYPLLVWLFFKESSVALLAELRHGVGASD</sequence>
<feature type="transmembrane region" description="Helical" evidence="7">
    <location>
        <begin position="127"/>
        <end position="144"/>
    </location>
</feature>
<evidence type="ECO:0000256" key="2">
    <source>
        <dbReference type="ARBA" id="ARBA00007430"/>
    </source>
</evidence>
<evidence type="ECO:0000256" key="3">
    <source>
        <dbReference type="ARBA" id="ARBA00022475"/>
    </source>
</evidence>
<dbReference type="AlphaFoldDB" id="A4A6G8"/>
<feature type="transmembrane region" description="Helical" evidence="7">
    <location>
        <begin position="88"/>
        <end position="107"/>
    </location>
</feature>
<keyword evidence="3" id="KW-1003">Cell membrane</keyword>
<evidence type="ECO:0000256" key="1">
    <source>
        <dbReference type="ARBA" id="ARBA00004651"/>
    </source>
</evidence>
<dbReference type="PANTHER" id="PTHR30250">
    <property type="entry name" value="PST FAMILY PREDICTED COLANIC ACID TRANSPORTER"/>
    <property type="match status" value="1"/>
</dbReference>
<evidence type="ECO:0000313" key="9">
    <source>
        <dbReference type="Proteomes" id="UP000019205"/>
    </source>
</evidence>
<dbReference type="STRING" id="314285.KT71_01520"/>
<feature type="transmembrane region" description="Helical" evidence="7">
    <location>
        <begin position="360"/>
        <end position="382"/>
    </location>
</feature>
<protein>
    <submittedName>
        <fullName evidence="8">Membrane protein involved in the export of O-antigen and teichoic acid</fullName>
    </submittedName>
</protein>
<reference evidence="8 9" key="1">
    <citation type="journal article" date="2007" name="Proc. Natl. Acad. Sci. U.S.A.">
        <title>Characterization of a marine gammaproteobacterium capable of aerobic anoxygenic photosynthesis.</title>
        <authorList>
            <person name="Fuchs B.M."/>
            <person name="Spring S."/>
            <person name="Teeling H."/>
            <person name="Quast C."/>
            <person name="Wulf J."/>
            <person name="Schattenhofer M."/>
            <person name="Yan S."/>
            <person name="Ferriera S."/>
            <person name="Johnson J."/>
            <person name="Glockner F.O."/>
            <person name="Amann R."/>
        </authorList>
    </citation>
    <scope>NUCLEOTIDE SEQUENCE [LARGE SCALE GENOMIC DNA]</scope>
    <source>
        <strain evidence="8">KT71</strain>
    </source>
</reference>
<evidence type="ECO:0000256" key="5">
    <source>
        <dbReference type="ARBA" id="ARBA00022989"/>
    </source>
</evidence>
<comment type="subcellular location">
    <subcellularLocation>
        <location evidence="1">Cell membrane</location>
        <topology evidence="1">Multi-pass membrane protein</topology>
    </subcellularLocation>
</comment>
<reference evidence="8 9" key="2">
    <citation type="journal article" date="2009" name="PLoS ONE">
        <title>The photosynthetic apparatus and its regulation in the aerobic gammaproteobacterium Congregibacter litoralis gen. nov., sp. nov.</title>
        <authorList>
            <person name="Spring S."/>
            <person name="Lunsdorf H."/>
            <person name="Fuchs B.M."/>
            <person name="Tindall B.J."/>
        </authorList>
    </citation>
    <scope>NUCLEOTIDE SEQUENCE [LARGE SCALE GENOMIC DNA]</scope>
    <source>
        <strain evidence="8">KT71</strain>
    </source>
</reference>
<feature type="transmembrane region" description="Helical" evidence="7">
    <location>
        <begin position="334"/>
        <end position="354"/>
    </location>
</feature>
<dbReference type="PANTHER" id="PTHR30250:SF10">
    <property type="entry name" value="LIPOPOLYSACCHARIDE BIOSYNTHESIS PROTEIN WZXC"/>
    <property type="match status" value="1"/>
</dbReference>
<proteinExistence type="inferred from homology"/>
<feature type="transmembrane region" description="Helical" evidence="7">
    <location>
        <begin position="20"/>
        <end position="45"/>
    </location>
</feature>
<accession>A4A6G8</accession>
<organism evidence="8 9">
    <name type="scientific">Congregibacter litoralis KT71</name>
    <dbReference type="NCBI Taxonomy" id="314285"/>
    <lineage>
        <taxon>Bacteria</taxon>
        <taxon>Pseudomonadati</taxon>
        <taxon>Pseudomonadota</taxon>
        <taxon>Gammaproteobacteria</taxon>
        <taxon>Cellvibrionales</taxon>
        <taxon>Halieaceae</taxon>
        <taxon>Congregibacter</taxon>
    </lineage>
</organism>
<dbReference type="EMBL" id="AAOA02000002">
    <property type="protein sequence ID" value="EAQ98615.1"/>
    <property type="molecule type" value="Genomic_DNA"/>
</dbReference>
<evidence type="ECO:0000256" key="6">
    <source>
        <dbReference type="ARBA" id="ARBA00023136"/>
    </source>
</evidence>
<dbReference type="GO" id="GO:0005886">
    <property type="term" value="C:plasma membrane"/>
    <property type="evidence" value="ECO:0007669"/>
    <property type="project" value="UniProtKB-SubCell"/>
</dbReference>
<evidence type="ECO:0000256" key="7">
    <source>
        <dbReference type="SAM" id="Phobius"/>
    </source>
</evidence>
<gene>
    <name evidence="8" type="ORF">KT71_01520</name>
</gene>
<comment type="caution">
    <text evidence="8">The sequence shown here is derived from an EMBL/GenBank/DDBJ whole genome shotgun (WGS) entry which is preliminary data.</text>
</comment>
<dbReference type="CDD" id="cd13127">
    <property type="entry name" value="MATE_tuaB_like"/>
    <property type="match status" value="1"/>
</dbReference>
<keyword evidence="4 7" id="KW-0812">Transmembrane</keyword>
<feature type="transmembrane region" description="Helical" evidence="7">
    <location>
        <begin position="206"/>
        <end position="225"/>
    </location>
</feature>
<evidence type="ECO:0000256" key="4">
    <source>
        <dbReference type="ARBA" id="ARBA00022692"/>
    </source>
</evidence>
<keyword evidence="6 7" id="KW-0472">Membrane</keyword>